<evidence type="ECO:0000256" key="1">
    <source>
        <dbReference type="SAM" id="Coils"/>
    </source>
</evidence>
<protein>
    <submittedName>
        <fullName evidence="3">Uncharacterized protein</fullName>
    </submittedName>
</protein>
<comment type="caution">
    <text evidence="3">The sequence shown here is derived from an EMBL/GenBank/DDBJ whole genome shotgun (WGS) entry which is preliminary data.</text>
</comment>
<reference evidence="3 4" key="1">
    <citation type="journal article" date="2011" name="PLoS Pathog.">
        <title>Endophytic Life Strategies Decoded by Genome and Transcriptome Analyses of the Mutualistic Root Symbiont Piriformospora indica.</title>
        <authorList>
            <person name="Zuccaro A."/>
            <person name="Lahrmann U."/>
            <person name="Guldener U."/>
            <person name="Langen G."/>
            <person name="Pfiffi S."/>
            <person name="Biedenkopf D."/>
            <person name="Wong P."/>
            <person name="Samans B."/>
            <person name="Grimm C."/>
            <person name="Basiewicz M."/>
            <person name="Murat C."/>
            <person name="Martin F."/>
            <person name="Kogel K.H."/>
        </authorList>
    </citation>
    <scope>NUCLEOTIDE SEQUENCE [LARGE SCALE GENOMIC DNA]</scope>
    <source>
        <strain evidence="3 4">DSM 11827</strain>
    </source>
</reference>
<evidence type="ECO:0000313" key="3">
    <source>
        <dbReference type="EMBL" id="CCA75204.1"/>
    </source>
</evidence>
<dbReference type="Proteomes" id="UP000007148">
    <property type="component" value="Unassembled WGS sequence"/>
</dbReference>
<gene>
    <name evidence="3" type="ORF">PIIN_09188</name>
</gene>
<dbReference type="InParanoid" id="G4TV61"/>
<feature type="coiled-coil region" evidence="1">
    <location>
        <begin position="158"/>
        <end position="185"/>
    </location>
</feature>
<keyword evidence="1" id="KW-0175">Coiled coil</keyword>
<organism evidence="3 4">
    <name type="scientific">Serendipita indica (strain DSM 11827)</name>
    <name type="common">Root endophyte fungus</name>
    <name type="synonym">Piriformospora indica</name>
    <dbReference type="NCBI Taxonomy" id="1109443"/>
    <lineage>
        <taxon>Eukaryota</taxon>
        <taxon>Fungi</taxon>
        <taxon>Dikarya</taxon>
        <taxon>Basidiomycota</taxon>
        <taxon>Agaricomycotina</taxon>
        <taxon>Agaricomycetes</taxon>
        <taxon>Sebacinales</taxon>
        <taxon>Serendipitaceae</taxon>
        <taxon>Serendipita</taxon>
    </lineage>
</organism>
<dbReference type="OrthoDB" id="2803656at2759"/>
<dbReference type="HOGENOM" id="CLU_831871_0_0_1"/>
<dbReference type="AlphaFoldDB" id="G4TV61"/>
<evidence type="ECO:0000313" key="4">
    <source>
        <dbReference type="Proteomes" id="UP000007148"/>
    </source>
</evidence>
<feature type="region of interest" description="Disordered" evidence="2">
    <location>
        <begin position="88"/>
        <end position="125"/>
    </location>
</feature>
<sequence>MGDEEETKVVLPVGFQPPIMAFAPRGSRPKTTSKDTQTKQSDNLRMPSMVLGTTASDSRSRERISRKPPLPRAVTTIATKAGRAISTTHIKQQAPIKARPVSKPSTAAVTRSTTKPRLPPRLKPAGPQVNVDALVISAQLVPWISMRIALESQLKPLEAAFENVVQQERQRLDKLETSIREAQQRSKLQGQIEMLEDLHQNKPFATLLVRVLSQISSFEATEGPHSTTDVSSKLQLLQDQIQSNDEELGQLEADLASRLNSVHELQGSIRQLKHQLSTDFKAYTRWDSMLNQLEALVASRLQTLGELAKAIPFVRKLQRTRIELEVLRIGTAGS</sequence>
<proteinExistence type="predicted"/>
<dbReference type="EMBL" id="CAFZ01000412">
    <property type="protein sequence ID" value="CCA75204.1"/>
    <property type="molecule type" value="Genomic_DNA"/>
</dbReference>
<name>G4TV61_SERID</name>
<keyword evidence="4" id="KW-1185">Reference proteome</keyword>
<evidence type="ECO:0000256" key="2">
    <source>
        <dbReference type="SAM" id="MobiDB-lite"/>
    </source>
</evidence>
<feature type="region of interest" description="Disordered" evidence="2">
    <location>
        <begin position="19"/>
        <end position="69"/>
    </location>
</feature>
<accession>G4TV61</accession>
<feature type="compositionally biased region" description="Polar residues" evidence="2">
    <location>
        <begin position="103"/>
        <end position="115"/>
    </location>
</feature>